<evidence type="ECO:0000259" key="2">
    <source>
        <dbReference type="Pfam" id="PF01266"/>
    </source>
</evidence>
<dbReference type="GO" id="GO:0016491">
    <property type="term" value="F:oxidoreductase activity"/>
    <property type="evidence" value="ECO:0007669"/>
    <property type="project" value="UniProtKB-KW"/>
</dbReference>
<evidence type="ECO:0000313" key="4">
    <source>
        <dbReference type="Proteomes" id="UP001315686"/>
    </source>
</evidence>
<dbReference type="PANTHER" id="PTHR13847">
    <property type="entry name" value="SARCOSINE DEHYDROGENASE-RELATED"/>
    <property type="match status" value="1"/>
</dbReference>
<proteinExistence type="predicted"/>
<dbReference type="Proteomes" id="UP001315686">
    <property type="component" value="Unassembled WGS sequence"/>
</dbReference>
<accession>A0AAP2CRJ2</accession>
<evidence type="ECO:0000313" key="3">
    <source>
        <dbReference type="EMBL" id="MBT0959194.1"/>
    </source>
</evidence>
<dbReference type="InterPro" id="IPR036188">
    <property type="entry name" value="FAD/NAD-bd_sf"/>
</dbReference>
<dbReference type="Pfam" id="PF01266">
    <property type="entry name" value="DAO"/>
    <property type="match status" value="1"/>
</dbReference>
<dbReference type="Gene3D" id="3.50.50.60">
    <property type="entry name" value="FAD/NAD(P)-binding domain"/>
    <property type="match status" value="1"/>
</dbReference>
<dbReference type="Gene3D" id="3.30.9.10">
    <property type="entry name" value="D-Amino Acid Oxidase, subunit A, domain 2"/>
    <property type="match status" value="1"/>
</dbReference>
<name>A0AAP2CRJ2_9RHOB</name>
<gene>
    <name evidence="3" type="ORF">IV417_17540</name>
</gene>
<evidence type="ECO:0000256" key="1">
    <source>
        <dbReference type="ARBA" id="ARBA00023002"/>
    </source>
</evidence>
<dbReference type="PANTHER" id="PTHR13847:SF281">
    <property type="entry name" value="FAD DEPENDENT OXIDOREDUCTASE DOMAIN-CONTAINING PROTEIN"/>
    <property type="match status" value="1"/>
</dbReference>
<comment type="caution">
    <text evidence="3">The sequence shown here is derived from an EMBL/GenBank/DDBJ whole genome shotgun (WGS) entry which is preliminary data.</text>
</comment>
<reference evidence="3 4" key="1">
    <citation type="journal article" date="2021" name="Arch. Microbiol.">
        <title>Harenicola maris gen. nov., sp. nov. isolated from the Sea of Japan shallow sediments.</title>
        <authorList>
            <person name="Romanenko L.A."/>
            <person name="Kurilenko V.V."/>
            <person name="Chernysheva N.Y."/>
            <person name="Tekutyeva L.A."/>
            <person name="Velansky P.V."/>
            <person name="Svetashev V.I."/>
            <person name="Isaeva M.P."/>
        </authorList>
    </citation>
    <scope>NUCLEOTIDE SEQUENCE [LARGE SCALE GENOMIC DNA]</scope>
    <source>
        <strain evidence="3 4">KMM 3653</strain>
    </source>
</reference>
<dbReference type="GO" id="GO:0005737">
    <property type="term" value="C:cytoplasm"/>
    <property type="evidence" value="ECO:0007669"/>
    <property type="project" value="TreeGrafter"/>
</dbReference>
<dbReference type="SUPFAM" id="SSF51905">
    <property type="entry name" value="FAD/NAD(P)-binding domain"/>
    <property type="match status" value="1"/>
</dbReference>
<dbReference type="RefSeq" id="WP_327795396.1">
    <property type="nucleotide sequence ID" value="NZ_JADQAZ010000003.1"/>
</dbReference>
<protein>
    <submittedName>
        <fullName evidence="3">FAD-binding oxidoreductase</fullName>
    </submittedName>
</protein>
<keyword evidence="4" id="KW-1185">Reference proteome</keyword>
<dbReference type="InterPro" id="IPR006076">
    <property type="entry name" value="FAD-dep_OxRdtase"/>
</dbReference>
<feature type="domain" description="FAD dependent oxidoreductase" evidence="2">
    <location>
        <begin position="38"/>
        <end position="389"/>
    </location>
</feature>
<dbReference type="AlphaFoldDB" id="A0AAP2CRJ2"/>
<organism evidence="3 4">
    <name type="scientific">Harenicola maris</name>
    <dbReference type="NCBI Taxonomy" id="2841044"/>
    <lineage>
        <taxon>Bacteria</taxon>
        <taxon>Pseudomonadati</taxon>
        <taxon>Pseudomonadota</taxon>
        <taxon>Alphaproteobacteria</taxon>
        <taxon>Rhodobacterales</taxon>
        <taxon>Paracoccaceae</taxon>
        <taxon>Harenicola</taxon>
    </lineage>
</organism>
<keyword evidence="1" id="KW-0560">Oxidoreductase</keyword>
<sequence>MNLLHANDRPGEYPQGYYAATAAQLPPAPPLRGEATADCCIIGGGFTGASAALHLAQKGVSVTLLEAQRMGFGASGRNGGQVSGGFNKGGDYLAAKLGTEPAQRLWDMSQEAVTLTRDLITKHAPDAEWTPGVFHAASTRAEAESLLREAEDLQKTFGYDQLSPVSAQDLPSVIASPAYRGGALDTGAAHIHPLRYALGLARAAQLAGARLHERSEVHALKRQGGKWLVQTGKGRVLADQVILACNGYLGGLNRHVAARVMPINNYIAATAPLGDLAQTLLPANAAVADDKFVVNYFRLSSDGRMLFGGGESYGYRFPADIAAKVRKPMTRIFPQLAEVPIDYAWGGTLAITRSRLPLIGEVAPGLLTASGYSGHGVALAGYAGRVLADAAHGDRTDMELLARLPTGPWPGGAGLRSPLLALGMGWFALRDRLGL</sequence>
<dbReference type="EMBL" id="JADQAZ010000003">
    <property type="protein sequence ID" value="MBT0959194.1"/>
    <property type="molecule type" value="Genomic_DNA"/>
</dbReference>